<accession>A0A8D4IZK6</accession>
<dbReference type="SMART" id="SM00869">
    <property type="entry name" value="Autotransporter"/>
    <property type="match status" value="1"/>
</dbReference>
<dbReference type="RefSeq" id="WP_261919579.1">
    <property type="nucleotide sequence ID" value="NZ_CP022011.1"/>
</dbReference>
<protein>
    <submittedName>
        <fullName evidence="1">Uncharacterized protein</fullName>
    </submittedName>
</protein>
<dbReference type="PROSITE" id="PS51208">
    <property type="entry name" value="AUTOTRANSPORTER"/>
    <property type="match status" value="1"/>
</dbReference>
<dbReference type="EMBL" id="CP022011">
    <property type="protein sequence ID" value="QDJ14340.1"/>
    <property type="molecule type" value="Genomic_DNA"/>
</dbReference>
<sequence length="1619" mass="171251">MSTISKPSSNHKSYLKKTALATALGFALGIVPTLATAQEALAAAPAPAAASAPATPEKIEGTPVVIPGVTASDGTNKEVIIGKDDGKLYVDGKAVNNVTISWNGNNGSMVSVNSPNKKPVSATIQLKTEDNKESVITFDAPVIFGERDGINIQLQGTSGKTVKLVFNGKDGQPAYKGNINVYNKNGKAGTLDVTFKGDVDGNLTAQRKFPHNKGGLVAKYHFSGDSSLEGSVNTISQHTYDKVDNLVYFDDPKGKHNKIESIVTTGTSSTGVYAKAKSQDPNSRVLEIGTVTVKGSDAQNNILITTADLNKDGNNIKLTATNNGYDYKQSSFQTSIPLTTDLAGTLIIDKIINSGAIKFGKSGDAANQRATNVMAAGKVIVTGDITIQGGRDDGHNKPDGLEKFSRNIFITKDLDIKKEIDAKGSAIDVYFVGDHNRLTNLVGKNGEFTILNTAVKNGEDKYTTSLDIGNLTLKKADNSYQSNLNIKYESNGESKPVEAKLRGNILNLGGTLKLDSKSLYAYGNGKEGYRGVVSGSAGNTDVSSLALHLGKDTVFEASGDGATNTITLTYENDKLTSDGAHFIASNKGKNTIEVKGQNAEVNGLYFIAKGNTKPAVKPVAEAAAAEAAQPQPAPVVAQELSQGENIINLKGENAKLTNVVFLAEGGKNTVNVTGKQTTLNDLHFEATGENSENNLTFTGMQGNQNKSTVGELTFEAKDQGKNTVTFGSADADLALGGAKNLEFNAINGGVNKLIFTTNDLEKLTFKGDGKAGSLNEIDLGESQNLNAKNVTTYSGNTKIAPQNHNITFNGAVNTIGATAVTTIDFKEGIQDSNTFTAKEAISSTNGGKTVFNIVGTAQPQNGQFTYTVKADGKNIQATNGGQSVFELGKDKNNHSITLKFDGDGQVVATGVGAANTFNLNGTPVTIEGFDKVVAKDGATTEVNLTKENQSLTLDKFADGTVTNLNVKNDGITLTGDLTSGKGSVTNINLDFAKANSNTQTLTLGKDGKGAANVNLNFNTKDAVVTLKNSQPTMAMARAAAGAPAVQSPEKYLAQGETVFNFNQGVTVASNLDVVKEMAAAVVAPAGGAVPAAAGAAPAPTPAQENSITFDLKDTTVYLTGNDVKVTTVKGKGTVDLTKGVGVAGAGAQNTPADYRLFTVNGDKAGQGLQTHDVEFKLRANPNAPMGSKLAGQDNGTYGNVYSDRVVVSGKGSNAGNYVLVLPAVTTLKDSKYTAPANGKNIGVAVTDRNDINFISKAEKINGDDVRVKLVKVKTDDKGKTSAVNGNTYYTYFVDGIESLGVSQDYKDAYITALQLNSDLLLANFGSVAQRLGDLRLAPQTEGAWVRIFGGTQSNSTGLAPRTHYKTLQAGYDRLTNLFGKDTRIGVAVAYDASKIRDIKPLSGAKAKAVELAVYNSYVPAQGLYSDTVAKLSFLRSQFNVGKTIHVNNYAFSLSQELGYLVYLDQKQDWSLTPSYELGLGYINKSDFNYINSANAANNLYGVTQHNVKKAASTVLRNRVGVTLDYRFNPEYLDRAYFSVFYENDSYFGGKTRIHTQNEKLGVNANVSQKALRNDGRAVLNFGINSTLNKNVGLYLDAQKSFGGKINTDFQLNGGLRFSF</sequence>
<evidence type="ECO:0000313" key="2">
    <source>
        <dbReference type="Proteomes" id="UP000955338"/>
    </source>
</evidence>
<dbReference type="Gene3D" id="2.40.128.130">
    <property type="entry name" value="Autotransporter beta-domain"/>
    <property type="match status" value="1"/>
</dbReference>
<dbReference type="NCBIfam" id="TIGR01414">
    <property type="entry name" value="autotrans_barl"/>
    <property type="match status" value="1"/>
</dbReference>
<proteinExistence type="predicted"/>
<name>A0A8D4IZK6_9PAST</name>
<reference evidence="1" key="1">
    <citation type="submission" date="2017-06" db="EMBL/GenBank/DDBJ databases">
        <title>Genome sequencing of pathogenic and non-pathogenic strains within Bisgaard taxon 40.</title>
        <authorList>
            <person name="Ladner J.T."/>
            <person name="Lovett S.P."/>
            <person name="Koroleva G."/>
            <person name="Lorch J.M."/>
        </authorList>
    </citation>
    <scope>NUCLEOTIDE SEQUENCE</scope>
    <source>
        <strain evidence="1">27576-1-I1</strain>
    </source>
</reference>
<dbReference type="Pfam" id="PF03797">
    <property type="entry name" value="Autotransporter"/>
    <property type="match status" value="1"/>
</dbReference>
<dbReference type="GO" id="GO:0019867">
    <property type="term" value="C:outer membrane"/>
    <property type="evidence" value="ECO:0007669"/>
    <property type="project" value="InterPro"/>
</dbReference>
<dbReference type="InterPro" id="IPR005546">
    <property type="entry name" value="Autotransporte_beta"/>
</dbReference>
<organism evidence="1 2">
    <name type="scientific">Mergibacter septicus</name>
    <dbReference type="NCBI Taxonomy" id="221402"/>
    <lineage>
        <taxon>Bacteria</taxon>
        <taxon>Pseudomonadati</taxon>
        <taxon>Pseudomonadota</taxon>
        <taxon>Gammaproteobacteria</taxon>
        <taxon>Pasteurellales</taxon>
        <taxon>Pasteurellaceae</taxon>
        <taxon>Mergibacter</taxon>
    </lineage>
</organism>
<dbReference type="InterPro" id="IPR036709">
    <property type="entry name" value="Autotransporte_beta_dom_sf"/>
</dbReference>
<keyword evidence="2" id="KW-1185">Reference proteome</keyword>
<dbReference type="SUPFAM" id="SSF103515">
    <property type="entry name" value="Autotransporter"/>
    <property type="match status" value="1"/>
</dbReference>
<evidence type="ECO:0000313" key="1">
    <source>
        <dbReference type="EMBL" id="QDJ14340.1"/>
    </source>
</evidence>
<dbReference type="Proteomes" id="UP000955338">
    <property type="component" value="Chromosome"/>
</dbReference>
<gene>
    <name evidence="1" type="ORF">CEP48_02440</name>
</gene>
<dbReference type="InterPro" id="IPR006315">
    <property type="entry name" value="OM_autotransptr_brl_dom"/>
</dbReference>